<dbReference type="Pfam" id="PF22074">
    <property type="entry name" value="Cep192_D5"/>
    <property type="match status" value="1"/>
</dbReference>
<feature type="region of interest" description="Disordered" evidence="1">
    <location>
        <begin position="385"/>
        <end position="462"/>
    </location>
</feature>
<evidence type="ECO:0000313" key="4">
    <source>
        <dbReference type="EMBL" id="VDD83312.1"/>
    </source>
</evidence>
<feature type="compositionally biased region" description="Low complexity" evidence="1">
    <location>
        <begin position="485"/>
        <end position="497"/>
    </location>
</feature>
<feature type="region of interest" description="Disordered" evidence="1">
    <location>
        <begin position="485"/>
        <end position="518"/>
    </location>
</feature>
<reference evidence="4 5" key="1">
    <citation type="submission" date="2018-10" db="EMBL/GenBank/DDBJ databases">
        <authorList>
            <consortium name="Pathogen Informatics"/>
        </authorList>
    </citation>
    <scope>NUCLEOTIDE SEQUENCE [LARGE SCALE GENOMIC DNA]</scope>
</reference>
<organism evidence="4 5">
    <name type="scientific">Mesocestoides corti</name>
    <name type="common">Flatworm</name>
    <dbReference type="NCBI Taxonomy" id="53468"/>
    <lineage>
        <taxon>Eukaryota</taxon>
        <taxon>Metazoa</taxon>
        <taxon>Spiralia</taxon>
        <taxon>Lophotrochozoa</taxon>
        <taxon>Platyhelminthes</taxon>
        <taxon>Cestoda</taxon>
        <taxon>Eucestoda</taxon>
        <taxon>Cyclophyllidea</taxon>
        <taxon>Mesocestoididae</taxon>
        <taxon>Mesocestoides</taxon>
    </lineage>
</organism>
<accession>A0A158QW62</accession>
<evidence type="ECO:0000313" key="5">
    <source>
        <dbReference type="Proteomes" id="UP000267029"/>
    </source>
</evidence>
<feature type="region of interest" description="Disordered" evidence="1">
    <location>
        <begin position="155"/>
        <end position="187"/>
    </location>
</feature>
<feature type="compositionally biased region" description="Polar residues" evidence="1">
    <location>
        <begin position="171"/>
        <end position="187"/>
    </location>
</feature>
<dbReference type="OrthoDB" id="6251301at2759"/>
<evidence type="ECO:0000259" key="3">
    <source>
        <dbReference type="Pfam" id="PF22074"/>
    </source>
</evidence>
<keyword evidence="5" id="KW-1185">Reference proteome</keyword>
<feature type="domain" description="Cep192/Spd-2-like" evidence="2">
    <location>
        <begin position="610"/>
        <end position="705"/>
    </location>
</feature>
<dbReference type="InterPro" id="IPR054090">
    <property type="entry name" value="Cep192_Spd-2-like_dom"/>
</dbReference>
<feature type="compositionally biased region" description="Polar residues" evidence="1">
    <location>
        <begin position="422"/>
        <end position="441"/>
    </location>
</feature>
<dbReference type="InterPro" id="IPR054091">
    <property type="entry name" value="Cep192-like_D5"/>
</dbReference>
<dbReference type="EMBL" id="UXSR01005690">
    <property type="protein sequence ID" value="VDD83312.1"/>
    <property type="molecule type" value="Genomic_DNA"/>
</dbReference>
<feature type="compositionally biased region" description="Polar residues" evidence="1">
    <location>
        <begin position="504"/>
        <end position="518"/>
    </location>
</feature>
<proteinExistence type="predicted"/>
<name>A0A158QW62_MESCO</name>
<sequence>MDIASPRTPNSKSTYFKGQFDSPQLIGDFLDALCPLAQSTAIKPTQSGVNATYTVVRNSGAVPSPTIFESASTRNASLNVLDLDSLPTNLLSMSSSVPKASSFTPLSPNNPEEYKEEGEPVDICLNADELRHLEEAFSDLSTGVRNTGAIATTTADRGGNGLTPQCRDDATNVSSMSSFSSDECNGETKVQNTEGKEIEGQAACVDENQPLFGEISETPTTPQTIAAPETYFYGRPLSTIIECRSRESFTCTSGYQGKSEIFDGGDFGGVDDTPIKSSSLVCVSRLPVNSIHHSMSESAKSAGICQSPIGSRNQDFPLSSRKPLSIMQFNAPSSAQRETEPQISSLFNNENEEACVSLPAQLLSPPSSSVNSSQKTAIADAEVSCKYEDESTRDQVGFLSESATRSDKQITSEPSHVYGESYPSSRVQSPSTEITPMNHQATKSKETDPLPEPQVPPIPAPRTFKCLSNSALVPPLDFSSLALANSSSSGQPAGGSAEQHHYFTPTTRNNQVTETSTDVSAVTAPKMLEGLEDLSQVEAKICCEVDLGTLTTPNASANLPDKSRETYDGALGKRTIEELSYNLEGERSLASASHKAHEPTETSNTKTRCPLLASSRCLFWRAGTYGHESKQQFILRQDSDNFMKVRLRITSGADCFTLLDHRGRPAPNGSRLIELPPRLACSVTVVYKPNPPFFWHAGALSLRLVPPESAVKSNKSHYYWQRLIGYVAGSIVQCDICRRVDETTFWTSAFSSPNTVDRPLYLKNVETNDASYYAHVSINNIGLRMAWVFAVAMRPNSDRRSSLTPLPGVSVKPSRFVLRPSQSQDVIISISGEPSEVQVLFYNGDEILRHQCRKQFASAGQPVEAPSETLPRPHRRLRSAYVLRPFDGEIDDMTDELPPSIPANLYNWQAALHEEQSTRTPLSLTVYPLLAEAAKSSFEASSSLGICEQMENAKRGSDGNCGLTSSYESDALSGNGALSTSFRDNSNLAPIDNWTPNADRCMAISPPSSPPRIHLQPDSQLIFAPSATLQVRLLPPDNSNVEGKTTAEVPSARKRLASLWRLYWRASPLNGTDDSPFAHLISPCALLTAVGRTHHLPFKFRPPRDVKAQTHFSQEWVLSFRLTREVNGPVASLPKDPSTYGQTQEFQITFMGDAIDTSDFHQPIITKLLKTRGHPAIFTVDQKQREVDLINISCDERLTVRLGQISCSYFEILKPRNRKFFIKSSVKLLIQCQLEEERRENKEMSGFLPLWWSTGEGAERHQVDISLRAIL</sequence>
<evidence type="ECO:0000259" key="2">
    <source>
        <dbReference type="Pfam" id="PF22073"/>
    </source>
</evidence>
<feature type="compositionally biased region" description="Polar residues" evidence="1">
    <location>
        <begin position="97"/>
        <end position="110"/>
    </location>
</feature>
<dbReference type="AlphaFoldDB" id="A0A158QW62"/>
<protein>
    <submittedName>
        <fullName evidence="4">Uncharacterized protein</fullName>
    </submittedName>
</protein>
<dbReference type="Proteomes" id="UP000267029">
    <property type="component" value="Unassembled WGS sequence"/>
</dbReference>
<dbReference type="Pfam" id="PF22073">
    <property type="entry name" value="Cep192_D4"/>
    <property type="match status" value="1"/>
</dbReference>
<evidence type="ECO:0000256" key="1">
    <source>
        <dbReference type="SAM" id="MobiDB-lite"/>
    </source>
</evidence>
<feature type="domain" description="Cep192-like" evidence="3">
    <location>
        <begin position="773"/>
        <end position="858"/>
    </location>
</feature>
<feature type="region of interest" description="Disordered" evidence="1">
    <location>
        <begin position="97"/>
        <end position="116"/>
    </location>
</feature>
<feature type="compositionally biased region" description="Pro residues" evidence="1">
    <location>
        <begin position="450"/>
        <end position="460"/>
    </location>
</feature>
<gene>
    <name evidence="4" type="ORF">MCOS_LOCUS9315</name>
</gene>